<sequence length="331" mass="37819">MKTSIRKAIHQVDVLLAPFMLSAFKEQNAFTSFLFHALFQNKEELALNLADPQQQVTVDVFRRFVEYHLEKGYTFVSPTDVLKGLDPDKKSILITFDDGYYNNLRALPVMEEFQVPALFFISANHVLKGKAFWWDVVYREGKKAGRSDEAILEEKAHLLTLTDEEVDKHLIRTYGEHCLKPVSDTDRPLTSAELRTFSEHPLVYIGNHTCDHAVLTNYTSAGMREQIAQAQDILEDMIGYRPASIAYPCGEYNEDVLRATQEEGIVLGITTNHAKNAYPSLSDPKTMLTLNRFTIWGTEDLQGQCDFYRSDYHLLDSMRGIYHKLKPSAKV</sequence>
<feature type="domain" description="NodB homology" evidence="3">
    <location>
        <begin position="90"/>
        <end position="331"/>
    </location>
</feature>
<organism evidence="4 5">
    <name type="scientific">Pontibacter ruber</name>
    <dbReference type="NCBI Taxonomy" id="1343895"/>
    <lineage>
        <taxon>Bacteria</taxon>
        <taxon>Pseudomonadati</taxon>
        <taxon>Bacteroidota</taxon>
        <taxon>Cytophagia</taxon>
        <taxon>Cytophagales</taxon>
        <taxon>Hymenobacteraceae</taxon>
        <taxon>Pontibacter</taxon>
    </lineage>
</organism>
<dbReference type="RefSeq" id="WP_250429098.1">
    <property type="nucleotide sequence ID" value="NZ_JALPRR010000002.1"/>
</dbReference>
<gene>
    <name evidence="4" type="ORF">ACFSKP_04210</name>
</gene>
<dbReference type="Proteomes" id="UP001597374">
    <property type="component" value="Unassembled WGS sequence"/>
</dbReference>
<dbReference type="InterPro" id="IPR051398">
    <property type="entry name" value="Polysacch_Deacetylase"/>
</dbReference>
<dbReference type="PANTHER" id="PTHR34216:SF3">
    <property type="entry name" value="POLY-BETA-1,6-N-ACETYL-D-GLUCOSAMINE N-DEACETYLASE"/>
    <property type="match status" value="1"/>
</dbReference>
<dbReference type="Gene3D" id="3.20.20.370">
    <property type="entry name" value="Glycoside hydrolase/deacetylase"/>
    <property type="match status" value="1"/>
</dbReference>
<dbReference type="PANTHER" id="PTHR34216">
    <property type="match status" value="1"/>
</dbReference>
<dbReference type="InterPro" id="IPR011330">
    <property type="entry name" value="Glyco_hydro/deAcase_b/a-brl"/>
</dbReference>
<proteinExistence type="predicted"/>
<comment type="caution">
    <text evidence="4">The sequence shown here is derived from an EMBL/GenBank/DDBJ whole genome shotgun (WGS) entry which is preliminary data.</text>
</comment>
<evidence type="ECO:0000313" key="5">
    <source>
        <dbReference type="Proteomes" id="UP001597374"/>
    </source>
</evidence>
<evidence type="ECO:0000313" key="4">
    <source>
        <dbReference type="EMBL" id="MFD2245445.1"/>
    </source>
</evidence>
<accession>A0ABW5CTV0</accession>
<name>A0ABW5CTV0_9BACT</name>
<dbReference type="CDD" id="cd10918">
    <property type="entry name" value="CE4_NodB_like_5s_6s"/>
    <property type="match status" value="1"/>
</dbReference>
<reference evidence="5" key="1">
    <citation type="journal article" date="2019" name="Int. J. Syst. Evol. Microbiol.">
        <title>The Global Catalogue of Microorganisms (GCM) 10K type strain sequencing project: providing services to taxonomists for standard genome sequencing and annotation.</title>
        <authorList>
            <consortium name="The Broad Institute Genomics Platform"/>
            <consortium name="The Broad Institute Genome Sequencing Center for Infectious Disease"/>
            <person name="Wu L."/>
            <person name="Ma J."/>
        </authorList>
    </citation>
    <scope>NUCLEOTIDE SEQUENCE [LARGE SCALE GENOMIC DNA]</scope>
    <source>
        <strain evidence="5">CGMCC 4.1782</strain>
    </source>
</reference>
<keyword evidence="4" id="KW-0378">Hydrolase</keyword>
<dbReference type="GO" id="GO:0016787">
    <property type="term" value="F:hydrolase activity"/>
    <property type="evidence" value="ECO:0007669"/>
    <property type="project" value="UniProtKB-KW"/>
</dbReference>
<protein>
    <submittedName>
        <fullName evidence="4">Polysaccharide deacetylase family protein</fullName>
        <ecNumber evidence="4">3.-.-.-</ecNumber>
    </submittedName>
</protein>
<dbReference type="EMBL" id="JBHUIM010000001">
    <property type="protein sequence ID" value="MFD2245445.1"/>
    <property type="molecule type" value="Genomic_DNA"/>
</dbReference>
<dbReference type="SUPFAM" id="SSF88713">
    <property type="entry name" value="Glycoside hydrolase/deacetylase"/>
    <property type="match status" value="1"/>
</dbReference>
<evidence type="ECO:0000259" key="3">
    <source>
        <dbReference type="PROSITE" id="PS51677"/>
    </source>
</evidence>
<keyword evidence="2" id="KW-0732">Signal</keyword>
<evidence type="ECO:0000256" key="1">
    <source>
        <dbReference type="ARBA" id="ARBA00004613"/>
    </source>
</evidence>
<dbReference type="Pfam" id="PF01522">
    <property type="entry name" value="Polysacc_deac_1"/>
    <property type="match status" value="1"/>
</dbReference>
<dbReference type="PROSITE" id="PS51677">
    <property type="entry name" value="NODB"/>
    <property type="match status" value="1"/>
</dbReference>
<comment type="subcellular location">
    <subcellularLocation>
        <location evidence="1">Secreted</location>
    </subcellularLocation>
</comment>
<dbReference type="InterPro" id="IPR002509">
    <property type="entry name" value="NODB_dom"/>
</dbReference>
<keyword evidence="5" id="KW-1185">Reference proteome</keyword>
<dbReference type="EC" id="3.-.-.-" evidence="4"/>
<evidence type="ECO:0000256" key="2">
    <source>
        <dbReference type="ARBA" id="ARBA00022729"/>
    </source>
</evidence>